<dbReference type="RefSeq" id="WP_128501653.1">
    <property type="nucleotide sequence ID" value="NZ_CP035107.1"/>
</dbReference>
<dbReference type="AlphaFoldDB" id="A0A410JSS2"/>
<proteinExistence type="predicted"/>
<accession>A0A410JSS2</accession>
<keyword evidence="1" id="KW-0732">Signal</keyword>
<evidence type="ECO:0000256" key="1">
    <source>
        <dbReference type="SAM" id="SignalP"/>
    </source>
</evidence>
<dbReference type="InterPro" id="IPR019734">
    <property type="entry name" value="TPR_rpt"/>
</dbReference>
<evidence type="ECO:0000313" key="3">
    <source>
        <dbReference type="Proteomes" id="UP000287701"/>
    </source>
</evidence>
<organism evidence="2 3">
    <name type="scientific">Ornithobacterium rhinotracheale</name>
    <dbReference type="NCBI Taxonomy" id="28251"/>
    <lineage>
        <taxon>Bacteria</taxon>
        <taxon>Pseudomonadati</taxon>
        <taxon>Bacteroidota</taxon>
        <taxon>Flavobacteriia</taxon>
        <taxon>Flavobacteriales</taxon>
        <taxon>Weeksellaceae</taxon>
        <taxon>Ornithobacterium</taxon>
    </lineage>
</organism>
<dbReference type="OrthoDB" id="1149028at2"/>
<gene>
    <name evidence="2" type="ORF">EQP59_07620</name>
</gene>
<protein>
    <recommendedName>
        <fullName evidence="4">Tetratricopeptide repeat protein</fullName>
    </recommendedName>
</protein>
<dbReference type="Proteomes" id="UP000287701">
    <property type="component" value="Chromosome"/>
</dbReference>
<sequence length="465" mass="52607">MRKLTLSLAVAFVSLTAFAQQAEIDAAQKAYSSQDYKATVKNADQAFKLLKNNYTIEPESLVELYHNAALAAEKLGDTSKAAKFYTLLIRLETKPYFEAKNKDTKQREYFYYKSQAEKITKEGNYSSLKSKKLNPKYSEKLAPELQKRAAESLTTGNDAFNKKDFKTAAISFANAYNLSKALGVENDLYAYYGALAGLQTNDQTLIKQATKTLQDLVDGHFTGVQENYIATSKVNGEEVRFATKKDMDTQVKLGVAENPRVEKTPSLEEELFSNLTYAYYQTKDFEKGIKVAQAGLQKFPKNENMNNMISAMYYESGDTDKFISDLQAKVDNNTANATDYYNLAKMMDDAQSDKAKVKEFYLKAIELDPNMSNAYLNLSLLIIEPEADYVKLMNSNLGSSAKEKKIYNENAAKRKKLYQEALPYLEKAYKLDESNPSLIKVLQNTYDVLGQDDKFMEMKKKLESL</sequence>
<dbReference type="Gene3D" id="1.25.40.10">
    <property type="entry name" value="Tetratricopeptide repeat domain"/>
    <property type="match status" value="2"/>
</dbReference>
<dbReference type="SMART" id="SM00028">
    <property type="entry name" value="TPR"/>
    <property type="match status" value="3"/>
</dbReference>
<feature type="chain" id="PRO_5019556078" description="Tetratricopeptide repeat protein" evidence="1">
    <location>
        <begin position="20"/>
        <end position="465"/>
    </location>
</feature>
<name>A0A410JSS2_ORNRH</name>
<dbReference type="InterPro" id="IPR011990">
    <property type="entry name" value="TPR-like_helical_dom_sf"/>
</dbReference>
<evidence type="ECO:0000313" key="2">
    <source>
        <dbReference type="EMBL" id="QAR31212.1"/>
    </source>
</evidence>
<evidence type="ECO:0008006" key="4">
    <source>
        <dbReference type="Google" id="ProtNLM"/>
    </source>
</evidence>
<reference evidence="2 3" key="1">
    <citation type="submission" date="2019-01" db="EMBL/GenBank/DDBJ databases">
        <title>Whole Genome of Ornithobacterium rhinotracheale FARPER-174b.</title>
        <authorList>
            <person name="Tataje-Lavanda L.A."/>
            <person name="Montalvan A."/>
            <person name="Montesinos R."/>
            <person name="Zimic M."/>
            <person name="Fernandez-Sanchez M."/>
            <person name="Fernandez-Diaz M."/>
        </authorList>
    </citation>
    <scope>NUCLEOTIDE SEQUENCE [LARGE SCALE GENOMIC DNA]</scope>
    <source>
        <strain evidence="2 3">FARPER-174b</strain>
    </source>
</reference>
<feature type="signal peptide" evidence="1">
    <location>
        <begin position="1"/>
        <end position="19"/>
    </location>
</feature>
<dbReference type="EMBL" id="CP035107">
    <property type="protein sequence ID" value="QAR31212.1"/>
    <property type="molecule type" value="Genomic_DNA"/>
</dbReference>
<dbReference type="SUPFAM" id="SSF48452">
    <property type="entry name" value="TPR-like"/>
    <property type="match status" value="2"/>
</dbReference>